<dbReference type="GO" id="GO:0016705">
    <property type="term" value="F:oxidoreductase activity, acting on paired donors, with incorporation or reduction of molecular oxygen"/>
    <property type="evidence" value="ECO:0007669"/>
    <property type="project" value="InterPro"/>
</dbReference>
<dbReference type="PANTHER" id="PTHR46696:SF6">
    <property type="entry name" value="P450, PUTATIVE (EUROFUNG)-RELATED"/>
    <property type="match status" value="1"/>
</dbReference>
<evidence type="ECO:0000256" key="1">
    <source>
        <dbReference type="ARBA" id="ARBA00010617"/>
    </source>
</evidence>
<dbReference type="FunFam" id="1.10.630.10:FF:000018">
    <property type="entry name" value="Cytochrome P450 monooxygenase"/>
    <property type="match status" value="1"/>
</dbReference>
<dbReference type="AlphaFoldDB" id="A0A553ZN80"/>
<dbReference type="CDD" id="cd11078">
    <property type="entry name" value="CYP130-like"/>
    <property type="match status" value="1"/>
</dbReference>
<evidence type="ECO:0000256" key="4">
    <source>
        <dbReference type="ARBA" id="ARBA00023002"/>
    </source>
</evidence>
<keyword evidence="4 7" id="KW-0560">Oxidoreductase</keyword>
<dbReference type="InterPro" id="IPR017972">
    <property type="entry name" value="Cyt_P450_CS"/>
</dbReference>
<dbReference type="OrthoDB" id="502624at2"/>
<protein>
    <submittedName>
        <fullName evidence="8">Cytochrome P450</fullName>
    </submittedName>
</protein>
<dbReference type="GO" id="GO:0020037">
    <property type="term" value="F:heme binding"/>
    <property type="evidence" value="ECO:0007669"/>
    <property type="project" value="InterPro"/>
</dbReference>
<evidence type="ECO:0000256" key="3">
    <source>
        <dbReference type="ARBA" id="ARBA00022723"/>
    </source>
</evidence>
<dbReference type="Gene3D" id="1.10.630.10">
    <property type="entry name" value="Cytochrome P450"/>
    <property type="match status" value="1"/>
</dbReference>
<dbReference type="InterPro" id="IPR001128">
    <property type="entry name" value="Cyt_P450"/>
</dbReference>
<keyword evidence="5 7" id="KW-0408">Iron</keyword>
<evidence type="ECO:0000256" key="2">
    <source>
        <dbReference type="ARBA" id="ARBA00022617"/>
    </source>
</evidence>
<dbReference type="PANTHER" id="PTHR46696">
    <property type="entry name" value="P450, PUTATIVE (EUROFUNG)-RELATED"/>
    <property type="match status" value="1"/>
</dbReference>
<dbReference type="PRINTS" id="PR00385">
    <property type="entry name" value="P450"/>
</dbReference>
<dbReference type="PRINTS" id="PR00359">
    <property type="entry name" value="BP450"/>
</dbReference>
<dbReference type="GO" id="GO:0005506">
    <property type="term" value="F:iron ion binding"/>
    <property type="evidence" value="ECO:0007669"/>
    <property type="project" value="InterPro"/>
</dbReference>
<comment type="caution">
    <text evidence="8">The sequence shown here is derived from an EMBL/GenBank/DDBJ whole genome shotgun (WGS) entry which is preliminary data.</text>
</comment>
<sequence length="408" mass="46103">MSCPVHAGYDPLAPAFLTDPYPQLAEIRAETPVFHHSELNMWVVTRHADIERIMKDHRTFCGANTQEPVFPLDEEARALLADGFGTSPTMSNGPEPKHSRVRSHCLKVFSARRLEVLAPTVRARADELITRMLRRPRFDAVNELTYPLPASVVFALIGFPAEDTVMLKELAAERMVFTWGRATPEQQTDVAKFMVRYWKYCVDFVHRRLAEPRDDFTSDLIRVHLDDPEALTVDEITNVIHAISFAGHETTTNVATSALLRLLGDREQWEALCADPSLVPQAVEEALRYDPSLFTWRRQTTRAVDIGGVEVPAGAKLLLQIGSANHDPQAFDDPEVFDIRREAARHHLTFGRGIHYCFGAPLARMEIGVMLELLAERAPSLRLAGKDVDHPRNICFRGPEKLWLEWDA</sequence>
<dbReference type="EMBL" id="VKLS01000051">
    <property type="protein sequence ID" value="TSB42909.1"/>
    <property type="molecule type" value="Genomic_DNA"/>
</dbReference>
<dbReference type="Pfam" id="PF00067">
    <property type="entry name" value="p450"/>
    <property type="match status" value="1"/>
</dbReference>
<evidence type="ECO:0000313" key="8">
    <source>
        <dbReference type="EMBL" id="TSB42909.1"/>
    </source>
</evidence>
<dbReference type="SUPFAM" id="SSF48264">
    <property type="entry name" value="Cytochrome P450"/>
    <property type="match status" value="1"/>
</dbReference>
<accession>A0A553ZN80</accession>
<dbReference type="Proteomes" id="UP000320888">
    <property type="component" value="Unassembled WGS sequence"/>
</dbReference>
<evidence type="ECO:0000313" key="9">
    <source>
        <dbReference type="Proteomes" id="UP000320888"/>
    </source>
</evidence>
<keyword evidence="2 7" id="KW-0349">Heme</keyword>
<evidence type="ECO:0000256" key="5">
    <source>
        <dbReference type="ARBA" id="ARBA00023004"/>
    </source>
</evidence>
<dbReference type="InterPro" id="IPR002397">
    <property type="entry name" value="Cyt_P450_B"/>
</dbReference>
<dbReference type="PROSITE" id="PS00086">
    <property type="entry name" value="CYTOCHROME_P450"/>
    <property type="match status" value="1"/>
</dbReference>
<reference evidence="8 9" key="1">
    <citation type="submission" date="2019-07" db="EMBL/GenBank/DDBJ databases">
        <title>Draft genome for Streptomyces benahoarensis MZ03-48.</title>
        <authorList>
            <person name="Gonzalez-Pimentel J.L."/>
        </authorList>
    </citation>
    <scope>NUCLEOTIDE SEQUENCE [LARGE SCALE GENOMIC DNA]</scope>
    <source>
        <strain evidence="8 9">MZ03-48</strain>
    </source>
</reference>
<keyword evidence="6 7" id="KW-0503">Monooxygenase</keyword>
<proteinExistence type="inferred from homology"/>
<keyword evidence="3 7" id="KW-0479">Metal-binding</keyword>
<comment type="similarity">
    <text evidence="1 7">Belongs to the cytochrome P450 family.</text>
</comment>
<evidence type="ECO:0000256" key="7">
    <source>
        <dbReference type="RuleBase" id="RU000461"/>
    </source>
</evidence>
<dbReference type="GO" id="GO:0004497">
    <property type="term" value="F:monooxygenase activity"/>
    <property type="evidence" value="ECO:0007669"/>
    <property type="project" value="UniProtKB-KW"/>
</dbReference>
<keyword evidence="9" id="KW-1185">Reference proteome</keyword>
<evidence type="ECO:0000256" key="6">
    <source>
        <dbReference type="ARBA" id="ARBA00023033"/>
    </source>
</evidence>
<organism evidence="8 9">
    <name type="scientific">Streptomyces benahoarensis</name>
    <dbReference type="NCBI Taxonomy" id="2595054"/>
    <lineage>
        <taxon>Bacteria</taxon>
        <taxon>Bacillati</taxon>
        <taxon>Actinomycetota</taxon>
        <taxon>Actinomycetes</taxon>
        <taxon>Kitasatosporales</taxon>
        <taxon>Streptomycetaceae</taxon>
        <taxon>Streptomyces</taxon>
    </lineage>
</organism>
<gene>
    <name evidence="8" type="ORF">FNZ23_07325</name>
</gene>
<dbReference type="RefSeq" id="WP_143941776.1">
    <property type="nucleotide sequence ID" value="NZ_VKLS01000051.1"/>
</dbReference>
<name>A0A553ZN80_9ACTN</name>
<dbReference type="InterPro" id="IPR036396">
    <property type="entry name" value="Cyt_P450_sf"/>
</dbReference>